<accession>A0A834WAF9</accession>
<dbReference type="EMBL" id="JAAIUW010000010">
    <property type="protein sequence ID" value="KAF7811776.1"/>
    <property type="molecule type" value="Genomic_DNA"/>
</dbReference>
<keyword evidence="3" id="KW-1185">Reference proteome</keyword>
<evidence type="ECO:0000313" key="3">
    <source>
        <dbReference type="Proteomes" id="UP000634136"/>
    </source>
</evidence>
<feature type="coiled-coil region" evidence="1">
    <location>
        <begin position="78"/>
        <end position="120"/>
    </location>
</feature>
<protein>
    <submittedName>
        <fullName evidence="2">WPP domain-associated protein</fullName>
    </submittedName>
</protein>
<evidence type="ECO:0000256" key="1">
    <source>
        <dbReference type="SAM" id="Coils"/>
    </source>
</evidence>
<name>A0A834WAF9_9FABA</name>
<evidence type="ECO:0000313" key="2">
    <source>
        <dbReference type="EMBL" id="KAF7811776.1"/>
    </source>
</evidence>
<comment type="caution">
    <text evidence="2">The sequence shown here is derived from an EMBL/GenBank/DDBJ whole genome shotgun (WGS) entry which is preliminary data.</text>
</comment>
<dbReference type="Proteomes" id="UP000634136">
    <property type="component" value="Unassembled WGS sequence"/>
</dbReference>
<reference evidence="2" key="1">
    <citation type="submission" date="2020-09" db="EMBL/GenBank/DDBJ databases">
        <title>Genome-Enabled Discovery of Anthraquinone Biosynthesis in Senna tora.</title>
        <authorList>
            <person name="Kang S.-H."/>
            <person name="Pandey R.P."/>
            <person name="Lee C.-M."/>
            <person name="Sim J.-S."/>
            <person name="Jeong J.-T."/>
            <person name="Choi B.-S."/>
            <person name="Jung M."/>
            <person name="Ginzburg D."/>
            <person name="Zhao K."/>
            <person name="Won S.Y."/>
            <person name="Oh T.-J."/>
            <person name="Yu Y."/>
            <person name="Kim N.-H."/>
            <person name="Lee O.R."/>
            <person name="Lee T.-H."/>
            <person name="Bashyal P."/>
            <person name="Kim T.-S."/>
            <person name="Lee W.-H."/>
            <person name="Kawkins C."/>
            <person name="Kim C.-K."/>
            <person name="Kim J.S."/>
            <person name="Ahn B.O."/>
            <person name="Rhee S.Y."/>
            <person name="Sohng J.K."/>
        </authorList>
    </citation>
    <scope>NUCLEOTIDE SEQUENCE</scope>
    <source>
        <tissue evidence="2">Leaf</tissue>
    </source>
</reference>
<dbReference type="AlphaFoldDB" id="A0A834WAF9"/>
<keyword evidence="1" id="KW-0175">Coiled coil</keyword>
<dbReference type="PANTHER" id="PTHR33883">
    <property type="entry name" value="WPP DOMAIN-ASSOCIATED PROTEIN"/>
    <property type="match status" value="1"/>
</dbReference>
<gene>
    <name evidence="2" type="ORF">G2W53_032752</name>
</gene>
<sequence>MDGRFEVTLTDSTMMWIVHCAMNKAQEKMKTKKGVIERLHEISKFYELAVMQLEGCLSFVQAETERSSVLDSNHEEVLADLREIKDRLQGRLEESEKAISKKDRELMEKLENKLRVKEGEIGEAPHSGGIDIKKVEEMGSDIDILKQTMDVAFGKIQSALFFGEMGPKLDQQWKITTEKEIMSILVKSCMREFQENVEAQVLKTQGKKLIKCWWEHWSQLMNEATSLRHELGNFITQNEMMRTYNYNSHDHALQKQSDDHEDSTLSSQENIWNKIFDQESDQDKTKLEKLPKEEESIDDEDGSNFVAKMVKKHQSIIRQKSQEVVNVMSEWLSDQNDDIGKEIDEVIKCESPFESSWEKMKEIFNFENEEQNDIRSVLNKEKGMNQEEVHYESLNMDIEKQIEEGVCIERNGIENQIRDELSNLIFKETVEEHNKVLEDYSASMEYRIDQIPDYFLDHLHLVKIESLLKEDLCMVALKGMMREWKVELDDYYITNQISEQMQQFVMVETMKDAIFSSMQEDHALSNIMLNHHHHQVNKVQSEEKLIKILLESLLTCFEAEENLMLSARSEIKEHSRQLDLGSERGKLHEHEILEDLLIGKEHTLWSLTSKVENALQQLGISKELLRELGTTLNLRQSNFQKNHNQTTTKEEQEGKLKALYNDLLSLFNFLQAFTEFEGMLNQKLEILTQRLENIKCRLDPIVELVDFLRNKESIFRIAFNRRCQNLQKAELEVDLLGDQVDTLLALLEKIYVTLYHYAPVLQQYFEVSNMLELIKKQLTFDEDV</sequence>
<dbReference type="InterPro" id="IPR037490">
    <property type="entry name" value="WAP"/>
</dbReference>
<organism evidence="2 3">
    <name type="scientific">Senna tora</name>
    <dbReference type="NCBI Taxonomy" id="362788"/>
    <lineage>
        <taxon>Eukaryota</taxon>
        <taxon>Viridiplantae</taxon>
        <taxon>Streptophyta</taxon>
        <taxon>Embryophyta</taxon>
        <taxon>Tracheophyta</taxon>
        <taxon>Spermatophyta</taxon>
        <taxon>Magnoliopsida</taxon>
        <taxon>eudicotyledons</taxon>
        <taxon>Gunneridae</taxon>
        <taxon>Pentapetalae</taxon>
        <taxon>rosids</taxon>
        <taxon>fabids</taxon>
        <taxon>Fabales</taxon>
        <taxon>Fabaceae</taxon>
        <taxon>Caesalpinioideae</taxon>
        <taxon>Cassia clade</taxon>
        <taxon>Senna</taxon>
    </lineage>
</organism>
<dbReference type="PANTHER" id="PTHR33883:SF7">
    <property type="entry name" value="OS04G0521600 PROTEIN"/>
    <property type="match status" value="1"/>
</dbReference>
<dbReference type="OrthoDB" id="1868826at2759"/>
<proteinExistence type="predicted"/>